<evidence type="ECO:0008006" key="3">
    <source>
        <dbReference type="Google" id="ProtNLM"/>
    </source>
</evidence>
<protein>
    <recommendedName>
        <fullName evidence="3">Lipocalin-like domain-containing protein</fullName>
    </recommendedName>
</protein>
<organism evidence="1 2">
    <name type="scientific">Cohnella hongkongensis</name>
    <dbReference type="NCBI Taxonomy" id="178337"/>
    <lineage>
        <taxon>Bacteria</taxon>
        <taxon>Bacillati</taxon>
        <taxon>Bacillota</taxon>
        <taxon>Bacilli</taxon>
        <taxon>Bacillales</taxon>
        <taxon>Paenibacillaceae</taxon>
        <taxon>Cohnella</taxon>
    </lineage>
</organism>
<dbReference type="EMBL" id="JBHSEP010000019">
    <property type="protein sequence ID" value="MFC4600840.1"/>
    <property type="molecule type" value="Genomic_DNA"/>
</dbReference>
<accession>A0ABV9FFV8</accession>
<dbReference type="PROSITE" id="PS51257">
    <property type="entry name" value="PROKAR_LIPOPROTEIN"/>
    <property type="match status" value="1"/>
</dbReference>
<sequence>MKYFQMIMIAFLFLFTACSNGEKPIEQKEIIGKWIVTNDQVNTNKFTTKYGRIHVLEAMRVQQHFNEGMNVEFLSDGTVKFENITGKYTLQSQDGFNYINFIGEASESSHPIELKEDKLQVSVFILERI</sequence>
<proteinExistence type="predicted"/>
<evidence type="ECO:0000313" key="2">
    <source>
        <dbReference type="Proteomes" id="UP001596028"/>
    </source>
</evidence>
<dbReference type="RefSeq" id="WP_378100288.1">
    <property type="nucleotide sequence ID" value="NZ_JBHSEP010000019.1"/>
</dbReference>
<dbReference type="Proteomes" id="UP001596028">
    <property type="component" value="Unassembled WGS sequence"/>
</dbReference>
<evidence type="ECO:0000313" key="1">
    <source>
        <dbReference type="EMBL" id="MFC4600840.1"/>
    </source>
</evidence>
<comment type="caution">
    <text evidence="1">The sequence shown here is derived from an EMBL/GenBank/DDBJ whole genome shotgun (WGS) entry which is preliminary data.</text>
</comment>
<keyword evidence="2" id="KW-1185">Reference proteome</keyword>
<reference evidence="2" key="1">
    <citation type="journal article" date="2019" name="Int. J. Syst. Evol. Microbiol.">
        <title>The Global Catalogue of Microorganisms (GCM) 10K type strain sequencing project: providing services to taxonomists for standard genome sequencing and annotation.</title>
        <authorList>
            <consortium name="The Broad Institute Genomics Platform"/>
            <consortium name="The Broad Institute Genome Sequencing Center for Infectious Disease"/>
            <person name="Wu L."/>
            <person name="Ma J."/>
        </authorList>
    </citation>
    <scope>NUCLEOTIDE SEQUENCE [LARGE SCALE GENOMIC DNA]</scope>
    <source>
        <strain evidence="2">CCUG 49571</strain>
    </source>
</reference>
<gene>
    <name evidence="1" type="ORF">ACFO3S_21530</name>
</gene>
<name>A0ABV9FFV8_9BACL</name>